<reference evidence="4" key="1">
    <citation type="submission" date="2022-02" db="EMBL/GenBank/DDBJ databases">
        <title>Vibrio sp. nov, a new bacterium isolated from seawater.</title>
        <authorList>
            <person name="Yuan Y."/>
        </authorList>
    </citation>
    <scope>NUCLEOTIDE SEQUENCE</scope>
    <source>
        <strain evidence="4">ZSDZ65</strain>
    </source>
</reference>
<feature type="DNA-binding region" description="H-T-H motif" evidence="2">
    <location>
        <begin position="42"/>
        <end position="61"/>
    </location>
</feature>
<comment type="caution">
    <text evidence="4">The sequence shown here is derived from an EMBL/GenBank/DDBJ whole genome shotgun (WGS) entry which is preliminary data.</text>
</comment>
<proteinExistence type="predicted"/>
<dbReference type="Proteomes" id="UP001155587">
    <property type="component" value="Unassembled WGS sequence"/>
</dbReference>
<dbReference type="PANTHER" id="PTHR30055:SF233">
    <property type="entry name" value="REGULATORY PROTEIN TETR"/>
    <property type="match status" value="1"/>
</dbReference>
<dbReference type="InterPro" id="IPR009057">
    <property type="entry name" value="Homeodomain-like_sf"/>
</dbReference>
<dbReference type="SUPFAM" id="SSF48498">
    <property type="entry name" value="Tetracyclin repressor-like, C-terminal domain"/>
    <property type="match status" value="1"/>
</dbReference>
<dbReference type="RefSeq" id="WP_265676229.1">
    <property type="nucleotide sequence ID" value="NZ_JAKRRY010000025.1"/>
</dbReference>
<dbReference type="SUPFAM" id="SSF46689">
    <property type="entry name" value="Homeodomain-like"/>
    <property type="match status" value="1"/>
</dbReference>
<evidence type="ECO:0000313" key="4">
    <source>
        <dbReference type="EMBL" id="MCW8347698.1"/>
    </source>
</evidence>
<dbReference type="PANTHER" id="PTHR30055">
    <property type="entry name" value="HTH-TYPE TRANSCRIPTIONAL REGULATOR RUTR"/>
    <property type="match status" value="1"/>
</dbReference>
<dbReference type="Gene3D" id="1.10.357.10">
    <property type="entry name" value="Tetracycline Repressor, domain 2"/>
    <property type="match status" value="1"/>
</dbReference>
<feature type="domain" description="HTH tetR-type" evidence="3">
    <location>
        <begin position="19"/>
        <end position="79"/>
    </location>
</feature>
<protein>
    <submittedName>
        <fullName evidence="4">TetR/AcrR family transcriptional regulator</fullName>
    </submittedName>
</protein>
<keyword evidence="1 2" id="KW-0238">DNA-binding</keyword>
<dbReference type="InterPro" id="IPR036271">
    <property type="entry name" value="Tet_transcr_reg_TetR-rel_C_sf"/>
</dbReference>
<keyword evidence="5" id="KW-1185">Reference proteome</keyword>
<name>A0A9X3CQG7_9VIBR</name>
<dbReference type="Pfam" id="PF00440">
    <property type="entry name" value="TetR_N"/>
    <property type="match status" value="1"/>
</dbReference>
<dbReference type="GO" id="GO:0003700">
    <property type="term" value="F:DNA-binding transcription factor activity"/>
    <property type="evidence" value="ECO:0007669"/>
    <property type="project" value="TreeGrafter"/>
</dbReference>
<sequence length="217" mass="25236">MQENDVAIKRKVGRPSKQTDTREKLLSHARDLFVVMPYDKVSTRLIAQRAGVNIAMIRYYFGNKEGLFESMIRETIQPMKQQMEATFASDDHKNIFEFMRIYYHEMNKVPQFPRLISQVMHMPPSATQRRLFEKVFSDIGRPDHDLIFGKLQAAGYLRDGVDPKLCKVSFIALMVFPFLAPPAMLQLHGIELTETFLDELLDHNIQLLTRGLLRTNY</sequence>
<dbReference type="InterPro" id="IPR050109">
    <property type="entry name" value="HTH-type_TetR-like_transc_reg"/>
</dbReference>
<evidence type="ECO:0000313" key="5">
    <source>
        <dbReference type="Proteomes" id="UP001155587"/>
    </source>
</evidence>
<dbReference type="GO" id="GO:0000976">
    <property type="term" value="F:transcription cis-regulatory region binding"/>
    <property type="evidence" value="ECO:0007669"/>
    <property type="project" value="TreeGrafter"/>
</dbReference>
<evidence type="ECO:0000259" key="3">
    <source>
        <dbReference type="PROSITE" id="PS50977"/>
    </source>
</evidence>
<accession>A0A9X3CQG7</accession>
<dbReference type="PROSITE" id="PS50977">
    <property type="entry name" value="HTH_TETR_2"/>
    <property type="match status" value="1"/>
</dbReference>
<dbReference type="EMBL" id="JAKRRY010000025">
    <property type="protein sequence ID" value="MCW8347698.1"/>
    <property type="molecule type" value="Genomic_DNA"/>
</dbReference>
<dbReference type="InterPro" id="IPR001647">
    <property type="entry name" value="HTH_TetR"/>
</dbReference>
<organism evidence="4 5">
    <name type="scientific">Vibrio qingdaonensis</name>
    <dbReference type="NCBI Taxonomy" id="2829491"/>
    <lineage>
        <taxon>Bacteria</taxon>
        <taxon>Pseudomonadati</taxon>
        <taxon>Pseudomonadota</taxon>
        <taxon>Gammaproteobacteria</taxon>
        <taxon>Vibrionales</taxon>
        <taxon>Vibrionaceae</taxon>
        <taxon>Vibrio</taxon>
    </lineage>
</organism>
<evidence type="ECO:0000256" key="2">
    <source>
        <dbReference type="PROSITE-ProRule" id="PRU00335"/>
    </source>
</evidence>
<evidence type="ECO:0000256" key="1">
    <source>
        <dbReference type="ARBA" id="ARBA00023125"/>
    </source>
</evidence>
<dbReference type="AlphaFoldDB" id="A0A9X3CQG7"/>
<gene>
    <name evidence="4" type="ORF">MD535_16975</name>
</gene>